<reference evidence="1 2" key="1">
    <citation type="submission" date="2017-03" db="EMBL/GenBank/DDBJ databases">
        <authorList>
            <person name="Afonso C.L."/>
            <person name="Miller P.J."/>
            <person name="Scott M.A."/>
            <person name="Spackman E."/>
            <person name="Goraichik I."/>
            <person name="Dimitrov K.M."/>
            <person name="Suarez D.L."/>
            <person name="Swayne D.E."/>
        </authorList>
    </citation>
    <scope>NUCLEOTIDE SEQUENCE [LARGE SCALE GENOMIC DNA]</scope>
    <source>
        <strain evidence="1 2">ATCC 9172</strain>
    </source>
</reference>
<organism evidence="1 2">
    <name type="scientific">Brevibacterium linens ATCC 9172</name>
    <dbReference type="NCBI Taxonomy" id="1255617"/>
    <lineage>
        <taxon>Bacteria</taxon>
        <taxon>Bacillati</taxon>
        <taxon>Actinomycetota</taxon>
        <taxon>Actinomycetes</taxon>
        <taxon>Micrococcales</taxon>
        <taxon>Brevibacteriaceae</taxon>
        <taxon>Brevibacterium</taxon>
    </lineage>
</organism>
<evidence type="ECO:0000313" key="2">
    <source>
        <dbReference type="Proteomes" id="UP000234641"/>
    </source>
</evidence>
<sequence>MRTAKQVYERYSRGRYSDLDRLAKHITESWLDESYYPEELLGGARWTELFRATGPIVNGVRTSHIKLPRTIYRTAVPATVDCLTWTVSYRTAKLLVTETQWPSSDRCVWAATSRPEATLASFYGNPYRPDQVVVDPLLLDDIRPI</sequence>
<dbReference type="Proteomes" id="UP000234641">
    <property type="component" value="Unassembled WGS sequence"/>
</dbReference>
<dbReference type="EMBL" id="FXYY01000008">
    <property type="protein sequence ID" value="SMX82088.1"/>
    <property type="molecule type" value="Genomic_DNA"/>
</dbReference>
<dbReference type="AlphaFoldDB" id="A0A2H1J425"/>
<protein>
    <submittedName>
        <fullName evidence="1">Uncharacterized protein</fullName>
    </submittedName>
</protein>
<evidence type="ECO:0000313" key="1">
    <source>
        <dbReference type="EMBL" id="SMX82088.1"/>
    </source>
</evidence>
<accession>A0A2H1J425</accession>
<dbReference type="RefSeq" id="WP_101554686.1">
    <property type="nucleotide sequence ID" value="NZ_FXYY01000008.1"/>
</dbReference>
<proteinExistence type="predicted"/>
<name>A0A2H1J425_BRELN</name>
<gene>
    <name evidence="1" type="ORF">BLIN9172_01730</name>
</gene>